<dbReference type="Gramene" id="rna3415">
    <property type="protein sequence ID" value="RHN79602.1"/>
    <property type="gene ID" value="gene3415"/>
</dbReference>
<dbReference type="PRINTS" id="PR00114">
    <property type="entry name" value="STPHPHTASE"/>
</dbReference>
<dbReference type="InterPro" id="IPR029052">
    <property type="entry name" value="Metallo-depent_PP-like"/>
</dbReference>
<dbReference type="PANTHER" id="PTHR47474:SF1">
    <property type="entry name" value="TYROSINE-PROTEIN PHOSPHATASE RLPH2"/>
    <property type="match status" value="1"/>
</dbReference>
<dbReference type="Pfam" id="PF00149">
    <property type="entry name" value="Metallophos"/>
    <property type="match status" value="1"/>
</dbReference>
<dbReference type="InterPro" id="IPR004843">
    <property type="entry name" value="Calcineurin-like_PHP"/>
</dbReference>
<reference evidence="2" key="1">
    <citation type="journal article" date="2018" name="Nat. Plants">
        <title>Whole-genome landscape of Medicago truncatula symbiotic genes.</title>
        <authorList>
            <person name="Pecrix Y."/>
            <person name="Gamas P."/>
            <person name="Carrere S."/>
        </authorList>
    </citation>
    <scope>NUCLEOTIDE SEQUENCE</scope>
    <source>
        <tissue evidence="2">Leaves</tissue>
    </source>
</reference>
<sequence length="191" mass="21749">MSESHEARVVCCIGDIHGFIDKLQNLWSNLENTVEPSQFKTATIIFLGDYCDRGPHTRQVIDFLIALPTRYPNQKHVFLAGNHDFAFAAFLHLLPPPYDGSEFSEGWKEFKHCEEREGWFNGDGYEKMHVQGRRWSGSIKTKFNVSKGRVYQGSVNDAGPTFQSYGVSHGSAGFHWILQSQERIHSPYLAP</sequence>
<evidence type="ECO:0000313" key="2">
    <source>
        <dbReference type="EMBL" id="RHN79602.1"/>
    </source>
</evidence>
<feature type="domain" description="Calcineurin-like phosphoesterase" evidence="1">
    <location>
        <begin position="10"/>
        <end position="120"/>
    </location>
</feature>
<dbReference type="EMBL" id="PSQE01000001">
    <property type="protein sequence ID" value="RHN79602.1"/>
    <property type="molecule type" value="Genomic_DNA"/>
</dbReference>
<dbReference type="AlphaFoldDB" id="A0A396JQ71"/>
<dbReference type="GO" id="GO:0016787">
    <property type="term" value="F:hydrolase activity"/>
    <property type="evidence" value="ECO:0007669"/>
    <property type="project" value="UniProtKB-KW"/>
</dbReference>
<dbReference type="SUPFAM" id="SSF56300">
    <property type="entry name" value="Metallo-dependent phosphatases"/>
    <property type="match status" value="1"/>
</dbReference>
<proteinExistence type="predicted"/>
<protein>
    <recommendedName>
        <fullName evidence="1">Calcineurin-like phosphoesterase domain-containing protein</fullName>
    </recommendedName>
</protein>
<gene>
    <name evidence="2" type="ORF">MtrunA17_Chr1g0179131</name>
</gene>
<evidence type="ECO:0000259" key="1">
    <source>
        <dbReference type="Pfam" id="PF00149"/>
    </source>
</evidence>
<keyword evidence="2" id="KW-0378">Hydrolase</keyword>
<accession>A0A396JQ71</accession>
<dbReference type="PANTHER" id="PTHR47474">
    <property type="entry name" value="TYROSINE-PROTEIN PHOSPHATASE RLPH2"/>
    <property type="match status" value="1"/>
</dbReference>
<dbReference type="Gene3D" id="3.60.21.10">
    <property type="match status" value="1"/>
</dbReference>
<organism evidence="2">
    <name type="scientific">Medicago truncatula</name>
    <name type="common">Barrel medic</name>
    <name type="synonym">Medicago tribuloides</name>
    <dbReference type="NCBI Taxonomy" id="3880"/>
    <lineage>
        <taxon>Eukaryota</taxon>
        <taxon>Viridiplantae</taxon>
        <taxon>Streptophyta</taxon>
        <taxon>Embryophyta</taxon>
        <taxon>Tracheophyta</taxon>
        <taxon>Spermatophyta</taxon>
        <taxon>Magnoliopsida</taxon>
        <taxon>eudicotyledons</taxon>
        <taxon>Gunneridae</taxon>
        <taxon>Pentapetalae</taxon>
        <taxon>rosids</taxon>
        <taxon>fabids</taxon>
        <taxon>Fabales</taxon>
        <taxon>Fabaceae</taxon>
        <taxon>Papilionoideae</taxon>
        <taxon>50 kb inversion clade</taxon>
        <taxon>NPAAA clade</taxon>
        <taxon>Hologalegina</taxon>
        <taxon>IRL clade</taxon>
        <taxon>Trifolieae</taxon>
        <taxon>Medicago</taxon>
    </lineage>
</organism>
<dbReference type="InterPro" id="IPR006186">
    <property type="entry name" value="Ser/Thr-sp_prot-phosphatase"/>
</dbReference>
<comment type="caution">
    <text evidence="2">The sequence shown here is derived from an EMBL/GenBank/DDBJ whole genome shotgun (WGS) entry which is preliminary data.</text>
</comment>
<name>A0A396JQ71_MEDTR</name>
<dbReference type="Proteomes" id="UP000265566">
    <property type="component" value="Chromosome 1"/>
</dbReference>